<dbReference type="InterPro" id="IPR050595">
    <property type="entry name" value="Bact_response_regulator"/>
</dbReference>
<feature type="domain" description="Response regulatory" evidence="3">
    <location>
        <begin position="1"/>
        <end position="93"/>
    </location>
</feature>
<dbReference type="SUPFAM" id="SSF52172">
    <property type="entry name" value="CheY-like"/>
    <property type="match status" value="2"/>
</dbReference>
<dbReference type="PROSITE" id="PS50110">
    <property type="entry name" value="RESPONSE_REGULATORY"/>
    <property type="match status" value="2"/>
</dbReference>
<sequence>VETAANGMEALEKLHTEGFDMIVSDILMPVMDGFQLCKECKEDEKLKDIPFVFFTAEYIEEGDENLALRPGVDKFIRKPIEADEFPKLIQGVFRGVEEGKIDQKKPAAVRMKILIVEDNEDSRNLLVKQLRAYGHEVMPATNGAEALEQALAQPPDIIVSAI</sequence>
<protein>
    <recommendedName>
        <fullName evidence="3">Response regulatory domain-containing protein</fullName>
    </recommendedName>
</protein>
<comment type="caution">
    <text evidence="4">The sequence shown here is derived from an EMBL/GenBank/DDBJ whole genome shotgun (WGS) entry which is preliminary data.</text>
</comment>
<dbReference type="Gene3D" id="3.40.50.2300">
    <property type="match status" value="2"/>
</dbReference>
<evidence type="ECO:0000259" key="3">
    <source>
        <dbReference type="PROSITE" id="PS50110"/>
    </source>
</evidence>
<dbReference type="InterPro" id="IPR011006">
    <property type="entry name" value="CheY-like_superfamily"/>
</dbReference>
<accession>X1I6H3</accession>
<dbReference type="EMBL" id="BARU01044354">
    <property type="protein sequence ID" value="GAH77312.1"/>
    <property type="molecule type" value="Genomic_DNA"/>
</dbReference>
<evidence type="ECO:0000256" key="1">
    <source>
        <dbReference type="ARBA" id="ARBA00022553"/>
    </source>
</evidence>
<feature type="domain" description="Response regulatory" evidence="3">
    <location>
        <begin position="112"/>
        <end position="162"/>
    </location>
</feature>
<name>X1I6H3_9ZZZZ</name>
<gene>
    <name evidence="4" type="ORF">S03H2_67673</name>
</gene>
<dbReference type="GO" id="GO:0000160">
    <property type="term" value="P:phosphorelay signal transduction system"/>
    <property type="evidence" value="ECO:0007669"/>
    <property type="project" value="UniProtKB-KW"/>
</dbReference>
<dbReference type="PANTHER" id="PTHR44591:SF14">
    <property type="entry name" value="PROTEIN PILG"/>
    <property type="match status" value="1"/>
</dbReference>
<evidence type="ECO:0000256" key="2">
    <source>
        <dbReference type="ARBA" id="ARBA00023012"/>
    </source>
</evidence>
<feature type="non-terminal residue" evidence="4">
    <location>
        <position position="1"/>
    </location>
</feature>
<dbReference type="InterPro" id="IPR001789">
    <property type="entry name" value="Sig_transdc_resp-reg_receiver"/>
</dbReference>
<reference evidence="4" key="1">
    <citation type="journal article" date="2014" name="Front. Microbiol.">
        <title>High frequency of phylogenetically diverse reductive dehalogenase-homologous genes in deep subseafloor sedimentary metagenomes.</title>
        <authorList>
            <person name="Kawai M."/>
            <person name="Futagami T."/>
            <person name="Toyoda A."/>
            <person name="Takaki Y."/>
            <person name="Nishi S."/>
            <person name="Hori S."/>
            <person name="Arai W."/>
            <person name="Tsubouchi T."/>
            <person name="Morono Y."/>
            <person name="Uchiyama I."/>
            <person name="Ito T."/>
            <person name="Fujiyama A."/>
            <person name="Inagaki F."/>
            <person name="Takami H."/>
        </authorList>
    </citation>
    <scope>NUCLEOTIDE SEQUENCE</scope>
    <source>
        <strain evidence="4">Expedition CK06-06</strain>
    </source>
</reference>
<dbReference type="Pfam" id="PF00072">
    <property type="entry name" value="Response_reg"/>
    <property type="match status" value="1"/>
</dbReference>
<keyword evidence="1" id="KW-0597">Phosphoprotein</keyword>
<proteinExistence type="predicted"/>
<dbReference type="AlphaFoldDB" id="X1I6H3"/>
<dbReference type="SMART" id="SM00448">
    <property type="entry name" value="REC"/>
    <property type="match status" value="1"/>
</dbReference>
<dbReference type="CDD" id="cd17546">
    <property type="entry name" value="REC_hyHK_CKI1_RcsC-like"/>
    <property type="match status" value="1"/>
</dbReference>
<dbReference type="PANTHER" id="PTHR44591">
    <property type="entry name" value="STRESS RESPONSE REGULATOR PROTEIN 1"/>
    <property type="match status" value="1"/>
</dbReference>
<organism evidence="4">
    <name type="scientific">marine sediment metagenome</name>
    <dbReference type="NCBI Taxonomy" id="412755"/>
    <lineage>
        <taxon>unclassified sequences</taxon>
        <taxon>metagenomes</taxon>
        <taxon>ecological metagenomes</taxon>
    </lineage>
</organism>
<keyword evidence="2" id="KW-0902">Two-component regulatory system</keyword>
<evidence type="ECO:0000313" key="4">
    <source>
        <dbReference type="EMBL" id="GAH77312.1"/>
    </source>
</evidence>